<dbReference type="InterPro" id="IPR050242">
    <property type="entry name" value="JAMM_MPN+_peptidase_M67A"/>
</dbReference>
<dbReference type="Gene3D" id="3.40.140.10">
    <property type="entry name" value="Cytidine Deaminase, domain 2"/>
    <property type="match status" value="1"/>
</dbReference>
<proteinExistence type="inferred from homology"/>
<sequence length="331" mass="37769">PIFRSANKFCAIIMFVYLYVFQVALKIIKHCKEQGAGELSQGVLSGLLHNNTVEVTNCFPRPSNENNDFDEHLYQLEMLRKLREVNVDHFHVGWYQSTFLGSFLNKNFIESQFDYQQMAEESVVIVYDPLQTNQGNLSFKAYRLTKKLMQLYSGGDKSFTPEGLSSKGLDFHNILEEIPVTVRTSNLGNVLISEIIGSNPYNGKGDFMSLSTGSYLEKNVHSLIEGADELCQDAQKLHNYQRNVARQQQQIENYKQKRQHENDARKARGEAPLPEEDVNKIFRPNLPPNRLEHLLSTGQIATYCDHLTEYASQSFGKLFIAESVQKQSTEG</sequence>
<dbReference type="GO" id="GO:0016282">
    <property type="term" value="C:eukaryotic 43S preinitiation complex"/>
    <property type="evidence" value="ECO:0007669"/>
    <property type="project" value="UniProtKB-UniRule"/>
</dbReference>
<dbReference type="InterPro" id="IPR027524">
    <property type="entry name" value="eIF3h"/>
</dbReference>
<evidence type="ECO:0000256" key="5">
    <source>
        <dbReference type="SAM" id="MobiDB-lite"/>
    </source>
</evidence>
<comment type="similarity">
    <text evidence="4">Belongs to the eIF-3 subunit H family.</text>
</comment>
<reference evidence="7" key="1">
    <citation type="submission" date="2021-01" db="UniProtKB">
        <authorList>
            <consortium name="EnsemblMetazoa"/>
        </authorList>
    </citation>
    <scope>IDENTIFICATION</scope>
</reference>
<keyword evidence="3 4" id="KW-0648">Protein biosynthesis</keyword>
<evidence type="ECO:0000313" key="7">
    <source>
        <dbReference type="EnsemblMetazoa" id="CLYHEMP016203.1"/>
    </source>
</evidence>
<evidence type="ECO:0000256" key="3">
    <source>
        <dbReference type="ARBA" id="ARBA00022917"/>
    </source>
</evidence>
<evidence type="ECO:0000256" key="4">
    <source>
        <dbReference type="HAMAP-Rule" id="MF_03007"/>
    </source>
</evidence>
<dbReference type="EnsemblMetazoa" id="CLYHEMT016203.1">
    <property type="protein sequence ID" value="CLYHEMP016203.1"/>
    <property type="gene ID" value="CLYHEMG016203"/>
</dbReference>
<evidence type="ECO:0000259" key="6">
    <source>
        <dbReference type="PROSITE" id="PS50249"/>
    </source>
</evidence>
<dbReference type="GO" id="GO:0008237">
    <property type="term" value="F:metallopeptidase activity"/>
    <property type="evidence" value="ECO:0007669"/>
    <property type="project" value="InterPro"/>
</dbReference>
<evidence type="ECO:0000313" key="8">
    <source>
        <dbReference type="Proteomes" id="UP000594262"/>
    </source>
</evidence>
<dbReference type="Pfam" id="PF19445">
    <property type="entry name" value="eIF3h_C"/>
    <property type="match status" value="1"/>
</dbReference>
<keyword evidence="2 4" id="KW-0396">Initiation factor</keyword>
<keyword evidence="8" id="KW-1185">Reference proteome</keyword>
<dbReference type="Pfam" id="PF01398">
    <property type="entry name" value="JAB"/>
    <property type="match status" value="1"/>
</dbReference>
<evidence type="ECO:0000256" key="1">
    <source>
        <dbReference type="ARBA" id="ARBA00022490"/>
    </source>
</evidence>
<dbReference type="Proteomes" id="UP000594262">
    <property type="component" value="Unplaced"/>
</dbReference>
<dbReference type="InterPro" id="IPR000555">
    <property type="entry name" value="JAMM/MPN+_dom"/>
</dbReference>
<dbReference type="OrthoDB" id="6017689at2759"/>
<dbReference type="HAMAP" id="MF_03007">
    <property type="entry name" value="eIF3h"/>
    <property type="match status" value="1"/>
</dbReference>
<dbReference type="GO" id="GO:0033290">
    <property type="term" value="C:eukaryotic 48S preinitiation complex"/>
    <property type="evidence" value="ECO:0007669"/>
    <property type="project" value="UniProtKB-UniRule"/>
</dbReference>
<dbReference type="PANTHER" id="PTHR10410">
    <property type="entry name" value="EUKARYOTIC TRANSLATION INITIATION FACTOR 3 -RELATED"/>
    <property type="match status" value="1"/>
</dbReference>
<dbReference type="GO" id="GO:0003743">
    <property type="term" value="F:translation initiation factor activity"/>
    <property type="evidence" value="ECO:0007669"/>
    <property type="project" value="UniProtKB-UniRule"/>
</dbReference>
<comment type="subcellular location">
    <subcellularLocation>
        <location evidence="4">Cytoplasm</location>
    </subcellularLocation>
</comment>
<dbReference type="InterPro" id="IPR045810">
    <property type="entry name" value="eIF3h_C"/>
</dbReference>
<accession>A0A7M5X1J2</accession>
<feature type="region of interest" description="Disordered" evidence="5">
    <location>
        <begin position="254"/>
        <end position="275"/>
    </location>
</feature>
<feature type="domain" description="MPN" evidence="6">
    <location>
        <begin position="17"/>
        <end position="148"/>
    </location>
</feature>
<dbReference type="SMART" id="SM00232">
    <property type="entry name" value="JAB_MPN"/>
    <property type="match status" value="1"/>
</dbReference>
<evidence type="ECO:0000256" key="2">
    <source>
        <dbReference type="ARBA" id="ARBA00022540"/>
    </source>
</evidence>
<comment type="function">
    <text evidence="4">Component of the eukaryotic translation initiation factor 3 (eIF-3) complex, which is involved in protein synthesis of a specialized repertoire of mRNAs and, together with other initiation factors, stimulates binding of mRNA and methionyl-tRNAi to the 40S ribosome. The eIF-3 complex specifically targets and initiates translation of a subset of mRNAs involved in cell proliferation.</text>
</comment>
<comment type="subunit">
    <text evidence="4">Component of the eukaryotic translation initiation factor 3 (eIF-3) complex.</text>
</comment>
<dbReference type="InterPro" id="IPR037518">
    <property type="entry name" value="MPN"/>
</dbReference>
<dbReference type="GO" id="GO:0005852">
    <property type="term" value="C:eukaryotic translation initiation factor 3 complex"/>
    <property type="evidence" value="ECO:0007669"/>
    <property type="project" value="UniProtKB-UniRule"/>
</dbReference>
<dbReference type="GO" id="GO:0001732">
    <property type="term" value="P:formation of cytoplasmic translation initiation complex"/>
    <property type="evidence" value="ECO:0007669"/>
    <property type="project" value="UniProtKB-UniRule"/>
</dbReference>
<dbReference type="CDD" id="cd08065">
    <property type="entry name" value="MPN_eIF3h"/>
    <property type="match status" value="1"/>
</dbReference>
<dbReference type="PROSITE" id="PS50249">
    <property type="entry name" value="MPN"/>
    <property type="match status" value="1"/>
</dbReference>
<name>A0A7M5X1J2_9CNID</name>
<feature type="compositionally biased region" description="Basic and acidic residues" evidence="5">
    <location>
        <begin position="259"/>
        <end position="269"/>
    </location>
</feature>
<keyword evidence="1 4" id="KW-0963">Cytoplasm</keyword>
<protein>
    <recommendedName>
        <fullName evidence="4">Eukaryotic translation initiation factor 3 subunit H</fullName>
        <shortName evidence="4">eIF3h</shortName>
    </recommendedName>
</protein>
<organism evidence="7 8">
    <name type="scientific">Clytia hemisphaerica</name>
    <dbReference type="NCBI Taxonomy" id="252671"/>
    <lineage>
        <taxon>Eukaryota</taxon>
        <taxon>Metazoa</taxon>
        <taxon>Cnidaria</taxon>
        <taxon>Hydrozoa</taxon>
        <taxon>Hydroidolina</taxon>
        <taxon>Leptothecata</taxon>
        <taxon>Obeliida</taxon>
        <taxon>Clytiidae</taxon>
        <taxon>Clytia</taxon>
    </lineage>
</organism>
<dbReference type="AlphaFoldDB" id="A0A7M5X1J2"/>